<dbReference type="PANTHER" id="PTHR45527">
    <property type="entry name" value="NONRIBOSOMAL PEPTIDE SYNTHETASE"/>
    <property type="match status" value="1"/>
</dbReference>
<dbReference type="GO" id="GO:0044550">
    <property type="term" value="P:secondary metabolite biosynthetic process"/>
    <property type="evidence" value="ECO:0007669"/>
    <property type="project" value="TreeGrafter"/>
</dbReference>
<dbReference type="InterPro" id="IPR020459">
    <property type="entry name" value="AMP-binding"/>
</dbReference>
<comment type="caution">
    <text evidence="2">The sequence shown here is derived from an EMBL/GenBank/DDBJ whole genome shotgun (WGS) entry which is preliminary data.</text>
</comment>
<dbReference type="SUPFAM" id="SSF56801">
    <property type="entry name" value="Acetyl-CoA synthetase-like"/>
    <property type="match status" value="1"/>
</dbReference>
<dbReference type="Pfam" id="PF00501">
    <property type="entry name" value="AMP-binding"/>
    <property type="match status" value="1"/>
</dbReference>
<dbReference type="InterPro" id="IPR000873">
    <property type="entry name" value="AMP-dep_synth/lig_dom"/>
</dbReference>
<sequence length="101" mass="11405">MIVSILAVWKSGAAFVPVDPSYPDERIQFILQDTKAKIVISNKKYMTRFDRYDIMTIALDCSLLNQFMNNNQMAFNSDPNTTKNNLAYVIYTSGTTGQPKG</sequence>
<dbReference type="AlphaFoldDB" id="A0A8S3H7K4"/>
<dbReference type="EMBL" id="CAJOBH010288936">
    <property type="protein sequence ID" value="CAF5178715.1"/>
    <property type="molecule type" value="Genomic_DNA"/>
</dbReference>
<evidence type="ECO:0000259" key="1">
    <source>
        <dbReference type="Pfam" id="PF00501"/>
    </source>
</evidence>
<dbReference type="GO" id="GO:0031177">
    <property type="term" value="F:phosphopantetheine binding"/>
    <property type="evidence" value="ECO:0007669"/>
    <property type="project" value="TreeGrafter"/>
</dbReference>
<dbReference type="GO" id="GO:0043041">
    <property type="term" value="P:amino acid activation for nonribosomal peptide biosynthetic process"/>
    <property type="evidence" value="ECO:0007669"/>
    <property type="project" value="TreeGrafter"/>
</dbReference>
<proteinExistence type="predicted"/>
<dbReference type="PROSITE" id="PS00455">
    <property type="entry name" value="AMP_BINDING"/>
    <property type="match status" value="1"/>
</dbReference>
<evidence type="ECO:0000313" key="2">
    <source>
        <dbReference type="EMBL" id="CAF5178715.1"/>
    </source>
</evidence>
<organism evidence="2 3">
    <name type="scientific">Rotaria magnacalcarata</name>
    <dbReference type="NCBI Taxonomy" id="392030"/>
    <lineage>
        <taxon>Eukaryota</taxon>
        <taxon>Metazoa</taxon>
        <taxon>Spiralia</taxon>
        <taxon>Gnathifera</taxon>
        <taxon>Rotifera</taxon>
        <taxon>Eurotatoria</taxon>
        <taxon>Bdelloidea</taxon>
        <taxon>Philodinida</taxon>
        <taxon>Philodinidae</taxon>
        <taxon>Rotaria</taxon>
    </lineage>
</organism>
<dbReference type="Proteomes" id="UP000681967">
    <property type="component" value="Unassembled WGS sequence"/>
</dbReference>
<accession>A0A8S3H7K4</accession>
<name>A0A8S3H7K4_9BILA</name>
<dbReference type="GO" id="GO:0005829">
    <property type="term" value="C:cytosol"/>
    <property type="evidence" value="ECO:0007669"/>
    <property type="project" value="TreeGrafter"/>
</dbReference>
<dbReference type="PRINTS" id="PR00154">
    <property type="entry name" value="AMPBINDING"/>
</dbReference>
<gene>
    <name evidence="2" type="ORF">BYL167_LOCUS78624</name>
</gene>
<dbReference type="InterPro" id="IPR020845">
    <property type="entry name" value="AMP-binding_CS"/>
</dbReference>
<protein>
    <recommendedName>
        <fullName evidence="1">AMP-dependent synthetase/ligase domain-containing protein</fullName>
    </recommendedName>
</protein>
<reference evidence="2" key="1">
    <citation type="submission" date="2021-02" db="EMBL/GenBank/DDBJ databases">
        <authorList>
            <person name="Nowell W R."/>
        </authorList>
    </citation>
    <scope>NUCLEOTIDE SEQUENCE</scope>
</reference>
<feature type="domain" description="AMP-dependent synthetase/ligase" evidence="1">
    <location>
        <begin position="1"/>
        <end position="101"/>
    </location>
</feature>
<dbReference type="PANTHER" id="PTHR45527:SF1">
    <property type="entry name" value="FATTY ACID SYNTHASE"/>
    <property type="match status" value="1"/>
</dbReference>
<dbReference type="Gene3D" id="3.40.50.980">
    <property type="match status" value="1"/>
</dbReference>
<feature type="non-terminal residue" evidence="2">
    <location>
        <position position="101"/>
    </location>
</feature>
<evidence type="ECO:0000313" key="3">
    <source>
        <dbReference type="Proteomes" id="UP000681967"/>
    </source>
</evidence>